<name>A0A1X6NRT7_PORUM</name>
<gene>
    <name evidence="2" type="ORF">BU14_0560s0002</name>
</gene>
<dbReference type="EMBL" id="KV919147">
    <property type="protein sequence ID" value="OSX71308.1"/>
    <property type="molecule type" value="Genomic_DNA"/>
</dbReference>
<reference evidence="2 3" key="1">
    <citation type="submission" date="2017-03" db="EMBL/GenBank/DDBJ databases">
        <title>WGS assembly of Porphyra umbilicalis.</title>
        <authorList>
            <person name="Brawley S.H."/>
            <person name="Blouin N.A."/>
            <person name="Ficko-Blean E."/>
            <person name="Wheeler G.L."/>
            <person name="Lohr M."/>
            <person name="Goodson H.V."/>
            <person name="Jenkins J.W."/>
            <person name="Blaby-Haas C.E."/>
            <person name="Helliwell K.E."/>
            <person name="Chan C."/>
            <person name="Marriage T."/>
            <person name="Bhattacharya D."/>
            <person name="Klein A.S."/>
            <person name="Badis Y."/>
            <person name="Brodie J."/>
            <person name="Cao Y."/>
            <person name="Collen J."/>
            <person name="Dittami S.M."/>
            <person name="Gachon C.M."/>
            <person name="Green B.R."/>
            <person name="Karpowicz S."/>
            <person name="Kim J.W."/>
            <person name="Kudahl U."/>
            <person name="Lin S."/>
            <person name="Michel G."/>
            <person name="Mittag M."/>
            <person name="Olson B.J."/>
            <person name="Pangilinan J."/>
            <person name="Peng Y."/>
            <person name="Qiu H."/>
            <person name="Shu S."/>
            <person name="Singer J.T."/>
            <person name="Smith A.G."/>
            <person name="Sprecher B.N."/>
            <person name="Wagner V."/>
            <person name="Wang W."/>
            <person name="Wang Z.-Y."/>
            <person name="Yan J."/>
            <person name="Yarish C."/>
            <person name="Zoeuner-Riek S."/>
            <person name="Zhuang Y."/>
            <person name="Zou Y."/>
            <person name="Lindquist E.A."/>
            <person name="Grimwood J."/>
            <person name="Barry K."/>
            <person name="Rokhsar D.S."/>
            <person name="Schmutz J."/>
            <person name="Stiller J.W."/>
            <person name="Grossman A.R."/>
            <person name="Prochnik S.E."/>
        </authorList>
    </citation>
    <scope>NUCLEOTIDE SEQUENCE [LARGE SCALE GENOMIC DNA]</scope>
    <source>
        <strain evidence="2">4086291</strain>
    </source>
</reference>
<evidence type="ECO:0000313" key="2">
    <source>
        <dbReference type="EMBL" id="OSX71308.1"/>
    </source>
</evidence>
<feature type="region of interest" description="Disordered" evidence="1">
    <location>
        <begin position="93"/>
        <end position="129"/>
    </location>
</feature>
<feature type="region of interest" description="Disordered" evidence="1">
    <location>
        <begin position="1"/>
        <end position="38"/>
    </location>
</feature>
<keyword evidence="3" id="KW-1185">Reference proteome</keyword>
<dbReference type="AlphaFoldDB" id="A0A1X6NRT7"/>
<feature type="compositionally biased region" description="Pro residues" evidence="1">
    <location>
        <begin position="7"/>
        <end position="22"/>
    </location>
</feature>
<protein>
    <submittedName>
        <fullName evidence="2">Uncharacterized protein</fullName>
    </submittedName>
</protein>
<evidence type="ECO:0000313" key="3">
    <source>
        <dbReference type="Proteomes" id="UP000218209"/>
    </source>
</evidence>
<organism evidence="2 3">
    <name type="scientific">Porphyra umbilicalis</name>
    <name type="common">Purple laver</name>
    <name type="synonym">Red alga</name>
    <dbReference type="NCBI Taxonomy" id="2786"/>
    <lineage>
        <taxon>Eukaryota</taxon>
        <taxon>Rhodophyta</taxon>
        <taxon>Bangiophyceae</taxon>
        <taxon>Bangiales</taxon>
        <taxon>Bangiaceae</taxon>
        <taxon>Porphyra</taxon>
    </lineage>
</organism>
<evidence type="ECO:0000256" key="1">
    <source>
        <dbReference type="SAM" id="MobiDB-lite"/>
    </source>
</evidence>
<dbReference type="Proteomes" id="UP000218209">
    <property type="component" value="Unassembled WGS sequence"/>
</dbReference>
<proteinExistence type="predicted"/>
<accession>A0A1X6NRT7</accession>
<sequence>MDKIPTRRPPTTRPHNPPPLPSPLTQHTPDGSSITLCSAPHDSVALRSGRHPGPPLHVLAACTLVRLPSLTSPALRAAPPLVPLLQQSSLTGSARGCHRWPAAPPRRPPGEHTAVGRGAKRRTKSGGKATATVARFMGVAGGDV</sequence>